<dbReference type="Proteomes" id="UP000282674">
    <property type="component" value="Unassembled WGS sequence"/>
</dbReference>
<reference evidence="1 2" key="1">
    <citation type="submission" date="2018-10" db="EMBL/GenBank/DDBJ databases">
        <title>Isolation from soil.</title>
        <authorList>
            <person name="Hu J."/>
        </authorList>
    </citation>
    <scope>NUCLEOTIDE SEQUENCE [LARGE SCALE GENOMIC DNA]</scope>
    <source>
        <strain evidence="1 2">NEAU-Ht49</strain>
    </source>
</reference>
<gene>
    <name evidence="1" type="ORF">EBO15_35630</name>
</gene>
<dbReference type="OrthoDB" id="3427887at2"/>
<dbReference type="RefSeq" id="WP_122198876.1">
    <property type="nucleotide sequence ID" value="NZ_JBHSKC010000051.1"/>
</dbReference>
<proteinExistence type="predicted"/>
<sequence length="144" mass="15706">MADSDPTQPVQVHPARTVTTPDGETVEVDELMAPLVQALWAAGYATIMCCQDAGQAVRAGGTNTPVEHRPLYGDYYEGLAWVKLPINDMIRLRALTRALAENRRWMASVPILPDGMAPWASLHFPADQIGDVTGMLRSAHRDAP</sequence>
<organism evidence="1 2">
    <name type="scientific">Actinomadura harenae</name>
    <dbReference type="NCBI Taxonomy" id="2483351"/>
    <lineage>
        <taxon>Bacteria</taxon>
        <taxon>Bacillati</taxon>
        <taxon>Actinomycetota</taxon>
        <taxon>Actinomycetes</taxon>
        <taxon>Streptosporangiales</taxon>
        <taxon>Thermomonosporaceae</taxon>
        <taxon>Actinomadura</taxon>
    </lineage>
</organism>
<comment type="caution">
    <text evidence="1">The sequence shown here is derived from an EMBL/GenBank/DDBJ whole genome shotgun (WGS) entry which is preliminary data.</text>
</comment>
<dbReference type="EMBL" id="RFFG01000105">
    <property type="protein sequence ID" value="RMI37497.1"/>
    <property type="molecule type" value="Genomic_DNA"/>
</dbReference>
<protein>
    <submittedName>
        <fullName evidence="1">Uncharacterized protein</fullName>
    </submittedName>
</protein>
<evidence type="ECO:0000313" key="1">
    <source>
        <dbReference type="EMBL" id="RMI37497.1"/>
    </source>
</evidence>
<keyword evidence="2" id="KW-1185">Reference proteome</keyword>
<accession>A0A3M2LJ41</accession>
<name>A0A3M2LJ41_9ACTN</name>
<dbReference type="AlphaFoldDB" id="A0A3M2LJ41"/>
<evidence type="ECO:0000313" key="2">
    <source>
        <dbReference type="Proteomes" id="UP000282674"/>
    </source>
</evidence>